<keyword evidence="1" id="KW-0472">Membrane</keyword>
<protein>
    <recommendedName>
        <fullName evidence="3">Integral membrane protein</fullName>
    </recommendedName>
</protein>
<accession>A0A6J4QW50</accession>
<evidence type="ECO:0008006" key="3">
    <source>
        <dbReference type="Google" id="ProtNLM"/>
    </source>
</evidence>
<dbReference type="PANTHER" id="PTHR34821">
    <property type="entry name" value="INNER MEMBRANE PROTEIN YDCZ"/>
    <property type="match status" value="1"/>
</dbReference>
<organism evidence="2">
    <name type="scientific">uncultured Rubrobacteraceae bacterium</name>
    <dbReference type="NCBI Taxonomy" id="349277"/>
    <lineage>
        <taxon>Bacteria</taxon>
        <taxon>Bacillati</taxon>
        <taxon>Actinomycetota</taxon>
        <taxon>Rubrobacteria</taxon>
        <taxon>Rubrobacterales</taxon>
        <taxon>Rubrobacteraceae</taxon>
        <taxon>environmental samples</taxon>
    </lineage>
</organism>
<keyword evidence="1" id="KW-1133">Transmembrane helix</keyword>
<keyword evidence="1" id="KW-0812">Transmembrane</keyword>
<dbReference type="Pfam" id="PF04657">
    <property type="entry name" value="DMT_YdcZ"/>
    <property type="match status" value="1"/>
</dbReference>
<dbReference type="PANTHER" id="PTHR34821:SF2">
    <property type="entry name" value="INNER MEMBRANE PROTEIN YDCZ"/>
    <property type="match status" value="1"/>
</dbReference>
<dbReference type="AlphaFoldDB" id="A0A6J4QW50"/>
<dbReference type="GO" id="GO:0005886">
    <property type="term" value="C:plasma membrane"/>
    <property type="evidence" value="ECO:0007669"/>
    <property type="project" value="TreeGrafter"/>
</dbReference>
<proteinExistence type="predicted"/>
<dbReference type="InterPro" id="IPR006750">
    <property type="entry name" value="YdcZ"/>
</dbReference>
<reference evidence="2" key="1">
    <citation type="submission" date="2020-02" db="EMBL/GenBank/DDBJ databases">
        <authorList>
            <person name="Meier V. D."/>
        </authorList>
    </citation>
    <scope>NUCLEOTIDE SEQUENCE</scope>
    <source>
        <strain evidence="2">AVDCRST_MAG37</strain>
    </source>
</reference>
<feature type="transmembrane region" description="Helical" evidence="1">
    <location>
        <begin position="120"/>
        <end position="139"/>
    </location>
</feature>
<gene>
    <name evidence="2" type="ORF">AVDCRST_MAG37-2874</name>
</gene>
<evidence type="ECO:0000256" key="1">
    <source>
        <dbReference type="SAM" id="Phobius"/>
    </source>
</evidence>
<feature type="transmembrane region" description="Helical" evidence="1">
    <location>
        <begin position="32"/>
        <end position="53"/>
    </location>
</feature>
<dbReference type="SUPFAM" id="SSF103481">
    <property type="entry name" value="Multidrug resistance efflux transporter EmrE"/>
    <property type="match status" value="1"/>
</dbReference>
<dbReference type="EMBL" id="CADCVD010000147">
    <property type="protein sequence ID" value="CAA9455215.1"/>
    <property type="molecule type" value="Genomic_DNA"/>
</dbReference>
<evidence type="ECO:0000313" key="2">
    <source>
        <dbReference type="EMBL" id="CAA9455215.1"/>
    </source>
</evidence>
<dbReference type="InterPro" id="IPR037185">
    <property type="entry name" value="EmrE-like"/>
</dbReference>
<sequence>MRFAMILAVLAGLAVATQTSFTSSAQRVMGPVMVVAISGLTTGFAALAVMLFIQRPEFTARAVWYSLASGVLGAFIVGSIAYAAGQGGVARALSLVIASQLIFGLVFDAFGIFGAGAELSWPKVLGVILILVGGILVILDPRDFLSS</sequence>
<feature type="transmembrane region" description="Helical" evidence="1">
    <location>
        <begin position="90"/>
        <end position="113"/>
    </location>
</feature>
<feature type="transmembrane region" description="Helical" evidence="1">
    <location>
        <begin position="62"/>
        <end position="84"/>
    </location>
</feature>
<name>A0A6J4QW50_9ACTN</name>